<evidence type="ECO:0000256" key="7">
    <source>
        <dbReference type="ARBA" id="ARBA00046577"/>
    </source>
</evidence>
<dbReference type="PROSITE" id="PS51480">
    <property type="entry name" value="DHAL"/>
    <property type="match status" value="1"/>
</dbReference>
<dbReference type="InterPro" id="IPR050861">
    <property type="entry name" value="Dihydroxyacetone_Kinase"/>
</dbReference>
<comment type="caution">
    <text evidence="10">The sequence shown here is derived from an EMBL/GenBank/DDBJ whole genome shotgun (WGS) entry which is preliminary data.</text>
</comment>
<dbReference type="GO" id="GO:0019563">
    <property type="term" value="P:glycerol catabolic process"/>
    <property type="evidence" value="ECO:0007669"/>
    <property type="project" value="TreeGrafter"/>
</dbReference>
<name>S0FK13_RUMCE</name>
<evidence type="ECO:0000256" key="5">
    <source>
        <dbReference type="ARBA" id="ARBA00022777"/>
    </source>
</evidence>
<dbReference type="FunFam" id="1.25.40.340:FF:000002">
    <property type="entry name" value="Dihydroxyacetone kinase, L subunit"/>
    <property type="match status" value="1"/>
</dbReference>
<evidence type="ECO:0000313" key="10">
    <source>
        <dbReference type="EMBL" id="EMS69484.1"/>
    </source>
</evidence>
<dbReference type="InterPro" id="IPR004007">
    <property type="entry name" value="DhaL_dom"/>
</dbReference>
<evidence type="ECO:0000313" key="11">
    <source>
        <dbReference type="Proteomes" id="UP000014155"/>
    </source>
</evidence>
<dbReference type="InterPro" id="IPR036117">
    <property type="entry name" value="DhaL_dom_sf"/>
</dbReference>
<dbReference type="EMBL" id="AORV01000065">
    <property type="protein sequence ID" value="EMS69484.1"/>
    <property type="molecule type" value="Genomic_DNA"/>
</dbReference>
<accession>S0FK13</accession>
<dbReference type="AlphaFoldDB" id="S0FK13"/>
<evidence type="ECO:0000256" key="4">
    <source>
        <dbReference type="ARBA" id="ARBA00022679"/>
    </source>
</evidence>
<proteinExistence type="predicted"/>
<feature type="domain" description="DhaL" evidence="9">
    <location>
        <begin position="7"/>
        <end position="207"/>
    </location>
</feature>
<evidence type="ECO:0000256" key="8">
    <source>
        <dbReference type="ARBA" id="ARBA00055771"/>
    </source>
</evidence>
<keyword evidence="5 10" id="KW-0418">Kinase</keyword>
<dbReference type="EC" id="2.7.1.121" evidence="3"/>
<gene>
    <name evidence="10" type="ORF">CTER_4730</name>
</gene>
<comment type="catalytic activity">
    <reaction evidence="1">
        <text>dihydroxyacetone + phosphoenolpyruvate = dihydroxyacetone phosphate + pyruvate</text>
        <dbReference type="Rhea" id="RHEA:18381"/>
        <dbReference type="ChEBI" id="CHEBI:15361"/>
        <dbReference type="ChEBI" id="CHEBI:16016"/>
        <dbReference type="ChEBI" id="CHEBI:57642"/>
        <dbReference type="ChEBI" id="CHEBI:58702"/>
        <dbReference type="EC" id="2.7.1.121"/>
    </reaction>
</comment>
<comment type="pathway">
    <text evidence="2">Polyol metabolism; glycerol degradation.</text>
</comment>
<dbReference type="eggNOG" id="COG2376">
    <property type="taxonomic scope" value="Bacteria"/>
</dbReference>
<dbReference type="SUPFAM" id="SSF101473">
    <property type="entry name" value="DhaL-like"/>
    <property type="match status" value="1"/>
</dbReference>
<dbReference type="GO" id="GO:0004371">
    <property type="term" value="F:glycerone kinase activity"/>
    <property type="evidence" value="ECO:0007669"/>
    <property type="project" value="InterPro"/>
</dbReference>
<dbReference type="Pfam" id="PF02734">
    <property type="entry name" value="Dak2"/>
    <property type="match status" value="1"/>
</dbReference>
<evidence type="ECO:0000259" key="9">
    <source>
        <dbReference type="PROSITE" id="PS51480"/>
    </source>
</evidence>
<dbReference type="InterPro" id="IPR012737">
    <property type="entry name" value="DhaK_L_YcgS"/>
</dbReference>
<dbReference type="NCBIfam" id="TIGR02365">
    <property type="entry name" value="dha_L_ycgS"/>
    <property type="match status" value="1"/>
</dbReference>
<protein>
    <recommendedName>
        <fullName evidence="3">phosphoenolpyruvate--glycerone phosphotransferase</fullName>
        <ecNumber evidence="3">2.7.1.121</ecNumber>
    </recommendedName>
</protein>
<organism evidence="10 11">
    <name type="scientific">Ruminiclostridium cellobioparum subsp. termitidis CT1112</name>
    <dbReference type="NCBI Taxonomy" id="1195236"/>
    <lineage>
        <taxon>Bacteria</taxon>
        <taxon>Bacillati</taxon>
        <taxon>Bacillota</taxon>
        <taxon>Clostridia</taxon>
        <taxon>Eubacteriales</taxon>
        <taxon>Oscillospiraceae</taxon>
        <taxon>Ruminiclostridium</taxon>
    </lineage>
</organism>
<keyword evidence="6" id="KW-0319">Glycerol metabolism</keyword>
<dbReference type="GO" id="GO:0005829">
    <property type="term" value="C:cytosol"/>
    <property type="evidence" value="ECO:0007669"/>
    <property type="project" value="TreeGrafter"/>
</dbReference>
<dbReference type="STRING" id="1195236.CTER_4730"/>
<comment type="subunit">
    <text evidence="7">Homodimer. The dihydroxyacetone kinase complex is composed of a homodimer of DhaM, a homodimer of DhaK and the subunit DhaL.</text>
</comment>
<dbReference type="PANTHER" id="PTHR28629:SF4">
    <property type="entry name" value="TRIOKINASE_FMN CYCLASE"/>
    <property type="match status" value="1"/>
</dbReference>
<evidence type="ECO:0000256" key="1">
    <source>
        <dbReference type="ARBA" id="ARBA00001113"/>
    </source>
</evidence>
<dbReference type="GO" id="GO:0047324">
    <property type="term" value="F:phosphoenolpyruvate-glycerone phosphotransferase activity"/>
    <property type="evidence" value="ECO:0007669"/>
    <property type="project" value="UniProtKB-EC"/>
</dbReference>
<comment type="function">
    <text evidence="8">ADP-binding subunit of the dihydroxyacetone kinase, which is responsible for the phosphoenolpyruvate (PEP)-dependent phosphorylation of dihydroxyacetone. DhaL-ADP is converted to DhaL-ATP via a phosphoryl group transfer from DhaM and transmits it to dihydroxyacetone binds to DhaK.</text>
</comment>
<dbReference type="PATRIC" id="fig|1195236.3.peg.4915"/>
<sequence length="214" mass="22345">MDVLTVKHIEIIIETMTDIIIENEVPFCQLDSAAGDGDFGMSLAKGFREVKARSGELSRESIGHFLKDVGMIITEYCGGASGPIWGSAFRSAAKYSAGAAALDLNGIAEMLNCAVEGIQKRGGAKLGDKTLLDALIPAAQSLRISANSGLSISEASKLAAVSAVQGGEKTRSYVASKGRASYLGERSLNYPDAGAVAIGVIFTGISKKIEDILK</sequence>
<dbReference type="SMART" id="SM01120">
    <property type="entry name" value="Dak2"/>
    <property type="match status" value="1"/>
</dbReference>
<keyword evidence="4" id="KW-0808">Transferase</keyword>
<reference evidence="10 11" key="1">
    <citation type="journal article" date="2013" name="Genome Announc.">
        <title>Draft Genome Sequence of the Cellulolytic, Mesophilic, Anaerobic Bacterium Clostridium termitidis Strain CT1112 (DSM 5398).</title>
        <authorList>
            <person name="Lal S."/>
            <person name="Ramachandran U."/>
            <person name="Zhang X."/>
            <person name="Munir R."/>
            <person name="Sparling R."/>
            <person name="Levin D.B."/>
        </authorList>
    </citation>
    <scope>NUCLEOTIDE SEQUENCE [LARGE SCALE GENOMIC DNA]</scope>
    <source>
        <strain evidence="10 11">CT1112</strain>
    </source>
</reference>
<evidence type="ECO:0000256" key="6">
    <source>
        <dbReference type="ARBA" id="ARBA00022798"/>
    </source>
</evidence>
<dbReference type="PANTHER" id="PTHR28629">
    <property type="entry name" value="TRIOKINASE/FMN CYCLASE"/>
    <property type="match status" value="1"/>
</dbReference>
<dbReference type="Gene3D" id="1.25.40.340">
    <property type="match status" value="1"/>
</dbReference>
<dbReference type="Proteomes" id="UP000014155">
    <property type="component" value="Unassembled WGS sequence"/>
</dbReference>
<evidence type="ECO:0000256" key="2">
    <source>
        <dbReference type="ARBA" id="ARBA00004745"/>
    </source>
</evidence>
<evidence type="ECO:0000256" key="3">
    <source>
        <dbReference type="ARBA" id="ARBA00012095"/>
    </source>
</evidence>
<keyword evidence="11" id="KW-1185">Reference proteome</keyword>